<evidence type="ECO:0000256" key="2">
    <source>
        <dbReference type="SAM" id="SignalP"/>
    </source>
</evidence>
<gene>
    <name evidence="4" type="ORF">LY02_01185</name>
</gene>
<keyword evidence="5" id="KW-1185">Reference proteome</keyword>
<feature type="domain" description="Signal transduction histidine kinase internal region" evidence="3">
    <location>
        <begin position="738"/>
        <end position="817"/>
    </location>
</feature>
<dbReference type="InterPro" id="IPR050640">
    <property type="entry name" value="Bact_2-comp_sensor_kinase"/>
</dbReference>
<sequence length="942" mass="109327">MIKSWILVTFFIAFNWSAAQSYTNYSEKDGLPSNHIYKITQDSNGFIWIATDEGLVKYNGTDFKVFTTQEGLPTNDIWNVFPATDGKLWYIAKSTSMGYILDNVVHNFVNKEANVSIDPIYSGFTGDSLILSGTFRSHKLNSDFKWEEIDYNFYKDFSNVSYLSHKKYKGIVRSVLDHDRLNLVTRDNNLHPLQDSLFTFNSHSRGQLTDSLYVGNSNDSYGFINFNNLETKRYTYESELNVPFLKYSRLHLANNNIQLTGEHVVAMLDDSLKAKEVVHIPIELKSHYSFIDKENTVWIATFSNGIYKYSLNERLIKKELSHFKISDIKRVNEKIIAFVSGKGFYELNEKTNTFQPYIDSNDFLYDAEYIKETNTSHFITKKNIFSITKNDSLNLKFDVDNERARSMTFYKGFIYGHYTVGINKIAPYSLEKIKPYSLSGVRCSTTMDDRLIFGGSNGLYELVNDKIIGIESLTNFKKPVIDIARVNDKTLIVSTSGYGVYQTDLNTIELLEGSEFLKSNNPCIVKNELYIPTNKGIYNYKYLNGKFRFKQLWNNRNGLSTNKINGIEKVNNELLVATNQGIIHYPIDYISSQSLLDIYVDKALYANHNLKLNNNTTYIPDSDLQLVINNIDYRVNKKMYYEFRLLPTQKKWTVANSSNLTFSDLSPGEYNLELRSGGINKSFKFQLEPRWYQSWWFYLITLLTVVTLIILVTKALTKRSEEKKNKDLLQAQKLSELQLKALRSQMNPHFVFNSLTAIQYYINENDFETSDRYLVKFSRLIREFFELSKEQHITIKREIELLKNYLDLESLRFNKKLHYQIEVDPTLNLNDFIPSMLLQPIVENAVNHGIFNKSVTGLIIVKFVKLDEKQIQIHIIDDGVGFKFKKDDVRYKSSSVLEDRLRYLKASGLWEIELKRGPASSDIEYPGHEVIFNLKKLSNENL</sequence>
<dbReference type="RefSeq" id="WP_051788655.1">
    <property type="nucleotide sequence ID" value="NZ_JPJI01000026.1"/>
</dbReference>
<accession>A0ABX5E524</accession>
<dbReference type="PANTHER" id="PTHR34220:SF7">
    <property type="entry name" value="SENSOR HISTIDINE KINASE YPDA"/>
    <property type="match status" value="1"/>
</dbReference>
<keyword evidence="1" id="KW-0812">Transmembrane</keyword>
<dbReference type="Pfam" id="PF07494">
    <property type="entry name" value="Reg_prop"/>
    <property type="match status" value="1"/>
</dbReference>
<dbReference type="InterPro" id="IPR036890">
    <property type="entry name" value="HATPase_C_sf"/>
</dbReference>
<evidence type="ECO:0000313" key="4">
    <source>
        <dbReference type="EMBL" id="PRX14156.1"/>
    </source>
</evidence>
<keyword evidence="1" id="KW-1133">Transmembrane helix</keyword>
<evidence type="ECO:0000313" key="5">
    <source>
        <dbReference type="Proteomes" id="UP000239997"/>
    </source>
</evidence>
<dbReference type="Proteomes" id="UP000239997">
    <property type="component" value="Unassembled WGS sequence"/>
</dbReference>
<dbReference type="EMBL" id="PVNA01000002">
    <property type="protein sequence ID" value="PRX14156.1"/>
    <property type="molecule type" value="Genomic_DNA"/>
</dbReference>
<dbReference type="InterPro" id="IPR013783">
    <property type="entry name" value="Ig-like_fold"/>
</dbReference>
<proteinExistence type="predicted"/>
<dbReference type="InterPro" id="IPR015943">
    <property type="entry name" value="WD40/YVTN_repeat-like_dom_sf"/>
</dbReference>
<dbReference type="Gene3D" id="2.60.40.10">
    <property type="entry name" value="Immunoglobulins"/>
    <property type="match status" value="1"/>
</dbReference>
<keyword evidence="1" id="KW-0472">Membrane</keyword>
<keyword evidence="2" id="KW-0732">Signal</keyword>
<reference evidence="4 5" key="1">
    <citation type="submission" date="2018-03" db="EMBL/GenBank/DDBJ databases">
        <title>Genomic Encyclopedia of Archaeal and Bacterial Type Strains, Phase II (KMG-II): from individual species to whole genera.</title>
        <authorList>
            <person name="Goeker M."/>
        </authorList>
    </citation>
    <scope>NUCLEOTIDE SEQUENCE [LARGE SCALE GENOMIC DNA]</scope>
    <source>
        <strain evidence="4 5">DSM 22727</strain>
    </source>
</reference>
<dbReference type="SUPFAM" id="SSF63829">
    <property type="entry name" value="Calcium-dependent phosphotriesterase"/>
    <property type="match status" value="1"/>
</dbReference>
<evidence type="ECO:0000259" key="3">
    <source>
        <dbReference type="Pfam" id="PF06580"/>
    </source>
</evidence>
<feature type="transmembrane region" description="Helical" evidence="1">
    <location>
        <begin position="695"/>
        <end position="716"/>
    </location>
</feature>
<dbReference type="PANTHER" id="PTHR34220">
    <property type="entry name" value="SENSOR HISTIDINE KINASE YPDA"/>
    <property type="match status" value="1"/>
</dbReference>
<dbReference type="InterPro" id="IPR010559">
    <property type="entry name" value="Sig_transdc_His_kin_internal"/>
</dbReference>
<comment type="caution">
    <text evidence="4">The sequence shown here is derived from an EMBL/GenBank/DDBJ whole genome shotgun (WGS) entry which is preliminary data.</text>
</comment>
<dbReference type="InterPro" id="IPR011110">
    <property type="entry name" value="Reg_prop"/>
</dbReference>
<organism evidence="4 5">
    <name type="scientific">Nonlabens ulvanivorans</name>
    <name type="common">Persicivirga ulvanivorans</name>
    <dbReference type="NCBI Taxonomy" id="906888"/>
    <lineage>
        <taxon>Bacteria</taxon>
        <taxon>Pseudomonadati</taxon>
        <taxon>Bacteroidota</taxon>
        <taxon>Flavobacteriia</taxon>
        <taxon>Flavobacteriales</taxon>
        <taxon>Flavobacteriaceae</taxon>
        <taxon>Nonlabens</taxon>
    </lineage>
</organism>
<dbReference type="SUPFAM" id="SSF55874">
    <property type="entry name" value="ATPase domain of HSP90 chaperone/DNA topoisomerase II/histidine kinase"/>
    <property type="match status" value="1"/>
</dbReference>
<dbReference type="Pfam" id="PF06580">
    <property type="entry name" value="His_kinase"/>
    <property type="match status" value="1"/>
</dbReference>
<protein>
    <submittedName>
        <fullName evidence="4">Two component regulator with propeller domain</fullName>
    </submittedName>
</protein>
<dbReference type="Gene3D" id="2.130.10.10">
    <property type="entry name" value="YVTN repeat-like/Quinoprotein amine dehydrogenase"/>
    <property type="match status" value="2"/>
</dbReference>
<feature type="signal peptide" evidence="2">
    <location>
        <begin position="1"/>
        <end position="21"/>
    </location>
</feature>
<dbReference type="Gene3D" id="3.30.565.10">
    <property type="entry name" value="Histidine kinase-like ATPase, C-terminal domain"/>
    <property type="match status" value="1"/>
</dbReference>
<evidence type="ECO:0000256" key="1">
    <source>
        <dbReference type="SAM" id="Phobius"/>
    </source>
</evidence>
<feature type="chain" id="PRO_5045462014" evidence="2">
    <location>
        <begin position="22"/>
        <end position="942"/>
    </location>
</feature>
<name>A0ABX5E524_NONUL</name>